<dbReference type="Ensembl" id="ENSCSAVT00000007649.1">
    <property type="protein sequence ID" value="ENSCSAVP00000007550.1"/>
    <property type="gene ID" value="ENSCSAVG00000004509.1"/>
</dbReference>
<proteinExistence type="predicted"/>
<dbReference type="InParanoid" id="H2YQE2"/>
<dbReference type="GO" id="GO:0072357">
    <property type="term" value="C:PTW/PP1 phosphatase complex"/>
    <property type="evidence" value="ECO:0007669"/>
    <property type="project" value="TreeGrafter"/>
</dbReference>
<keyword evidence="3" id="KW-1185">Reference proteome</keyword>
<dbReference type="PANTHER" id="PTHR46557:SF1">
    <property type="entry name" value="SERINE_THREONINE-PROTEIN PHOSPHATASE 1 REGULATORY SUBUNIT 10"/>
    <property type="match status" value="1"/>
</dbReference>
<dbReference type="HOGENOM" id="CLU_1015484_0_0_1"/>
<feature type="compositionally biased region" description="Low complexity" evidence="1">
    <location>
        <begin position="148"/>
        <end position="160"/>
    </location>
</feature>
<feature type="compositionally biased region" description="Basic and acidic residues" evidence="1">
    <location>
        <begin position="257"/>
        <end position="274"/>
    </location>
</feature>
<name>H2YQE2_CIOSA</name>
<dbReference type="AlphaFoldDB" id="H2YQE2"/>
<dbReference type="Proteomes" id="UP000007875">
    <property type="component" value="Unassembled WGS sequence"/>
</dbReference>
<dbReference type="GO" id="GO:0008157">
    <property type="term" value="F:protein phosphatase 1 binding"/>
    <property type="evidence" value="ECO:0007669"/>
    <property type="project" value="TreeGrafter"/>
</dbReference>
<dbReference type="eggNOG" id="ENOG502QQ2I">
    <property type="taxonomic scope" value="Eukaryota"/>
</dbReference>
<feature type="region of interest" description="Disordered" evidence="1">
    <location>
        <begin position="148"/>
        <end position="176"/>
    </location>
</feature>
<feature type="region of interest" description="Disordered" evidence="1">
    <location>
        <begin position="202"/>
        <end position="274"/>
    </location>
</feature>
<sequence>MQRDRLSERERLGDFHHKGEGGWIKPSLIDLPAPLVESGSNSVEKDIQKEREKTVLQEIFLSIDMVPDSPAEPDPEPYEMIPPKIIPTDDPNDPGPNAERSPSPINGDNVVLKNMLNNVMGNPQPQPTTPDLKDKLREILQAANANTASNGNTAIQEEQPPQNPQFQPPMQNGVDPNMMYPPPNMMNGGFYPMVPPPGMGGPNIPPPNMMGNEQYPMEWRGPPPQMGPRMGPQRPFPPQYAPNESWRPRKPWGGRRGGGEFRGRWQGDRGRYRR</sequence>
<dbReference type="PANTHER" id="PTHR46557">
    <property type="entry name" value="SERINE/THREONINE-PROTEIN PHOSPHATASE 1 REGULATORY SUBUNIT 10-RELATED"/>
    <property type="match status" value="1"/>
</dbReference>
<organism evidence="2 3">
    <name type="scientific">Ciona savignyi</name>
    <name type="common">Pacific transparent sea squirt</name>
    <dbReference type="NCBI Taxonomy" id="51511"/>
    <lineage>
        <taxon>Eukaryota</taxon>
        <taxon>Metazoa</taxon>
        <taxon>Chordata</taxon>
        <taxon>Tunicata</taxon>
        <taxon>Ascidiacea</taxon>
        <taxon>Phlebobranchia</taxon>
        <taxon>Cionidae</taxon>
        <taxon>Ciona</taxon>
    </lineage>
</organism>
<feature type="compositionally biased region" description="Basic and acidic residues" evidence="1">
    <location>
        <begin position="1"/>
        <end position="20"/>
    </location>
</feature>
<protein>
    <submittedName>
        <fullName evidence="2">Uncharacterized protein</fullName>
    </submittedName>
</protein>
<reference evidence="2" key="3">
    <citation type="submission" date="2025-09" db="UniProtKB">
        <authorList>
            <consortium name="Ensembl"/>
        </authorList>
    </citation>
    <scope>IDENTIFICATION</scope>
</reference>
<reference evidence="3" key="1">
    <citation type="submission" date="2003-08" db="EMBL/GenBank/DDBJ databases">
        <authorList>
            <person name="Birren B."/>
            <person name="Nusbaum C."/>
            <person name="Abebe A."/>
            <person name="Abouelleil A."/>
            <person name="Adekoya E."/>
            <person name="Ait-zahra M."/>
            <person name="Allen N."/>
            <person name="Allen T."/>
            <person name="An P."/>
            <person name="Anderson M."/>
            <person name="Anderson S."/>
            <person name="Arachchi H."/>
            <person name="Armbruster J."/>
            <person name="Bachantsang P."/>
            <person name="Baldwin J."/>
            <person name="Barry A."/>
            <person name="Bayul T."/>
            <person name="Blitshsteyn B."/>
            <person name="Bloom T."/>
            <person name="Blye J."/>
            <person name="Boguslavskiy L."/>
            <person name="Borowsky M."/>
            <person name="Boukhgalter B."/>
            <person name="Brunache A."/>
            <person name="Butler J."/>
            <person name="Calixte N."/>
            <person name="Calvo S."/>
            <person name="Camarata J."/>
            <person name="Campo K."/>
            <person name="Chang J."/>
            <person name="Cheshatsang Y."/>
            <person name="Citroen M."/>
            <person name="Collymore A."/>
            <person name="Considine T."/>
            <person name="Cook A."/>
            <person name="Cooke P."/>
            <person name="Corum B."/>
            <person name="Cuomo C."/>
            <person name="David R."/>
            <person name="Dawoe T."/>
            <person name="Degray S."/>
            <person name="Dodge S."/>
            <person name="Dooley K."/>
            <person name="Dorje P."/>
            <person name="Dorjee K."/>
            <person name="Dorris L."/>
            <person name="Duffey N."/>
            <person name="Dupes A."/>
            <person name="Elkins T."/>
            <person name="Engels R."/>
            <person name="Erickson J."/>
            <person name="Farina A."/>
            <person name="Faro S."/>
            <person name="Ferreira P."/>
            <person name="Fischer H."/>
            <person name="Fitzgerald M."/>
            <person name="Foley K."/>
            <person name="Gage D."/>
            <person name="Galagan J."/>
            <person name="Gearin G."/>
            <person name="Gnerre S."/>
            <person name="Gnirke A."/>
            <person name="Goyette A."/>
            <person name="Graham J."/>
            <person name="Grandbois E."/>
            <person name="Gyaltsen K."/>
            <person name="Hafez N."/>
            <person name="Hagopian D."/>
            <person name="Hagos B."/>
            <person name="Hall J."/>
            <person name="Hatcher B."/>
            <person name="Heller A."/>
            <person name="Higgins H."/>
            <person name="Honan T."/>
            <person name="Horn A."/>
            <person name="Houde N."/>
            <person name="Hughes L."/>
            <person name="Hulme W."/>
            <person name="Husby E."/>
            <person name="Iliev I."/>
            <person name="Jaffe D."/>
            <person name="Jones C."/>
            <person name="Kamal M."/>
            <person name="Kamat A."/>
            <person name="Kamvysselis M."/>
            <person name="Karlsson E."/>
            <person name="Kells C."/>
            <person name="Kieu A."/>
            <person name="Kisner P."/>
            <person name="Kodira C."/>
            <person name="Kulbokas E."/>
            <person name="Labutti K."/>
            <person name="Lama D."/>
            <person name="Landers T."/>
            <person name="Leger J."/>
            <person name="Levine S."/>
            <person name="Lewis D."/>
            <person name="Lewis T."/>
            <person name="Lindblad-toh K."/>
            <person name="Liu X."/>
            <person name="Lokyitsang T."/>
            <person name="Lokyitsang Y."/>
            <person name="Lucien O."/>
            <person name="Lui A."/>
            <person name="Ma L.J."/>
            <person name="Mabbitt R."/>
            <person name="Macdonald J."/>
            <person name="Maclean C."/>
            <person name="Major J."/>
            <person name="Manning J."/>
            <person name="Marabella R."/>
            <person name="Maru K."/>
            <person name="Matthews C."/>
            <person name="Mauceli E."/>
            <person name="Mccarthy M."/>
            <person name="Mcdonough S."/>
            <person name="Mcghee T."/>
            <person name="Meldrim J."/>
            <person name="Meneus L."/>
            <person name="Mesirov J."/>
            <person name="Mihalev A."/>
            <person name="Mihova T."/>
            <person name="Mikkelsen T."/>
            <person name="Mlenga V."/>
            <person name="Moru K."/>
            <person name="Mozes J."/>
            <person name="Mulrain L."/>
            <person name="Munson G."/>
            <person name="Naylor J."/>
            <person name="Newes C."/>
            <person name="Nguyen C."/>
            <person name="Nguyen N."/>
            <person name="Nguyen T."/>
            <person name="Nicol R."/>
            <person name="Nielsen C."/>
            <person name="Nizzari M."/>
            <person name="Norbu C."/>
            <person name="Norbu N."/>
            <person name="O'donnell P."/>
            <person name="Okoawo O."/>
            <person name="O'leary S."/>
            <person name="Omotosho B."/>
            <person name="O'neill K."/>
            <person name="Osman S."/>
            <person name="Parker S."/>
            <person name="Perrin D."/>
            <person name="Phunkhang P."/>
            <person name="Piqani B."/>
            <person name="Purcell S."/>
            <person name="Rachupka T."/>
            <person name="Ramasamy U."/>
            <person name="Rameau R."/>
            <person name="Ray V."/>
            <person name="Raymond C."/>
            <person name="Retta R."/>
            <person name="Richardson S."/>
            <person name="Rise C."/>
            <person name="Rodriguez J."/>
            <person name="Rogers J."/>
            <person name="Rogov P."/>
            <person name="Rutman M."/>
            <person name="Schupbach R."/>
            <person name="Seaman C."/>
            <person name="Settipalli S."/>
            <person name="Sharpe T."/>
            <person name="Sheridan J."/>
            <person name="Sherpa N."/>
            <person name="Shi J."/>
            <person name="Smirnov S."/>
            <person name="Smith C."/>
            <person name="Sougnez C."/>
            <person name="Spencer B."/>
            <person name="Stalker J."/>
            <person name="Stange-thomann N."/>
            <person name="Stavropoulos S."/>
            <person name="Stetson K."/>
            <person name="Stone C."/>
            <person name="Stone S."/>
            <person name="Stubbs M."/>
            <person name="Talamas J."/>
            <person name="Tchuinga P."/>
            <person name="Tenzing P."/>
            <person name="Tesfaye S."/>
            <person name="Theodore J."/>
            <person name="Thoulutsang Y."/>
            <person name="Topham K."/>
            <person name="Towey S."/>
            <person name="Tsamla T."/>
            <person name="Tsomo N."/>
            <person name="Vallee D."/>
            <person name="Vassiliev H."/>
            <person name="Venkataraman V."/>
            <person name="Vinson J."/>
            <person name="Vo A."/>
            <person name="Wade C."/>
            <person name="Wang S."/>
            <person name="Wangchuk T."/>
            <person name="Wangdi T."/>
            <person name="Whittaker C."/>
            <person name="Wilkinson J."/>
            <person name="Wu Y."/>
            <person name="Wyman D."/>
            <person name="Yadav S."/>
            <person name="Yang S."/>
            <person name="Yang X."/>
            <person name="Yeager S."/>
            <person name="Yee E."/>
            <person name="Young G."/>
            <person name="Zainoun J."/>
            <person name="Zembeck L."/>
            <person name="Zimmer A."/>
            <person name="Zody M."/>
            <person name="Lander E."/>
        </authorList>
    </citation>
    <scope>NUCLEOTIDE SEQUENCE [LARGE SCALE GENOMIC DNA]</scope>
</reference>
<evidence type="ECO:0000313" key="3">
    <source>
        <dbReference type="Proteomes" id="UP000007875"/>
    </source>
</evidence>
<dbReference type="GO" id="GO:0000785">
    <property type="term" value="C:chromatin"/>
    <property type="evidence" value="ECO:0007669"/>
    <property type="project" value="TreeGrafter"/>
</dbReference>
<evidence type="ECO:0000313" key="2">
    <source>
        <dbReference type="Ensembl" id="ENSCSAVP00000007550.1"/>
    </source>
</evidence>
<reference evidence="2" key="2">
    <citation type="submission" date="2025-08" db="UniProtKB">
        <authorList>
            <consortium name="Ensembl"/>
        </authorList>
    </citation>
    <scope>IDENTIFICATION</scope>
</reference>
<feature type="region of interest" description="Disordered" evidence="1">
    <location>
        <begin position="1"/>
        <end position="26"/>
    </location>
</feature>
<accession>H2YQE2</accession>
<feature type="region of interest" description="Disordered" evidence="1">
    <location>
        <begin position="64"/>
        <end position="109"/>
    </location>
</feature>
<dbReference type="STRING" id="51511.ENSCSAVP00000007550"/>
<evidence type="ECO:0000256" key="1">
    <source>
        <dbReference type="SAM" id="MobiDB-lite"/>
    </source>
</evidence>